<feature type="chain" id="PRO_5005517400" evidence="1">
    <location>
        <begin position="24"/>
        <end position="236"/>
    </location>
</feature>
<protein>
    <submittedName>
        <fullName evidence="2">Putative 23 kDa protein</fullName>
    </submittedName>
</protein>
<organism evidence="2">
    <name type="scientific">Ixodes ricinus</name>
    <name type="common">Common tick</name>
    <name type="synonym">Acarus ricinus</name>
    <dbReference type="NCBI Taxonomy" id="34613"/>
    <lineage>
        <taxon>Eukaryota</taxon>
        <taxon>Metazoa</taxon>
        <taxon>Ecdysozoa</taxon>
        <taxon>Arthropoda</taxon>
        <taxon>Chelicerata</taxon>
        <taxon>Arachnida</taxon>
        <taxon>Acari</taxon>
        <taxon>Parasitiformes</taxon>
        <taxon>Ixodida</taxon>
        <taxon>Ixodoidea</taxon>
        <taxon>Ixodidae</taxon>
        <taxon>Ixodinae</taxon>
        <taxon>Ixodes</taxon>
    </lineage>
</organism>
<dbReference type="AlphaFoldDB" id="A0A0K8RFV6"/>
<name>A0A0K8RFV6_IXORI</name>
<proteinExistence type="evidence at transcript level"/>
<reference evidence="2" key="1">
    <citation type="submission" date="2012-12" db="EMBL/GenBank/DDBJ databases">
        <title>Identification and characterization of a phenylalanine ammonia-lyase gene family in Isatis indigotica Fort.</title>
        <authorList>
            <person name="Liu Q."/>
            <person name="Chen J."/>
            <person name="Zhou X."/>
            <person name="Di P."/>
            <person name="Xiao Y."/>
            <person name="Xuan H."/>
            <person name="Zhang L."/>
            <person name="Chen W."/>
        </authorList>
    </citation>
    <scope>NUCLEOTIDE SEQUENCE</scope>
    <source>
        <tissue evidence="2">Salivary gland</tissue>
    </source>
</reference>
<keyword evidence="1" id="KW-0732">Signal</keyword>
<dbReference type="EMBL" id="GADI01003842">
    <property type="protein sequence ID" value="JAA69966.1"/>
    <property type="molecule type" value="mRNA"/>
</dbReference>
<evidence type="ECO:0000256" key="1">
    <source>
        <dbReference type="SAM" id="SignalP"/>
    </source>
</evidence>
<accession>A0A0K8RFV6</accession>
<feature type="signal peptide" evidence="1">
    <location>
        <begin position="1"/>
        <end position="23"/>
    </location>
</feature>
<evidence type="ECO:0000313" key="2">
    <source>
        <dbReference type="EMBL" id="JAA69966.1"/>
    </source>
</evidence>
<sequence length="236" mass="25250">MGLLKFVLFVSCSGFLALRTADAECINVTLPNVLDLGSCLGTTLVTCPDTSGGILLDLQTITRCVLEILPQVGDPIQVLDSVLDLLEVVLERLGLSFDVRVLSEILCRPLGLPIFNCGNTNARNSTCGPPLQVTLPSAFNIGHCMNRTLLFCAEGTPVTDPVVRELVRALSCILSGAPEDIQLNIVQSLVCPLVDVVTSSLDEFTEFLPFRVLTRGIKTTVGTLTDSLLESVISCS</sequence>